<protein>
    <recommendedName>
        <fullName evidence="3">Replication-associated recombination protein A</fullName>
    </recommendedName>
</protein>
<dbReference type="PANTHER" id="PTHR13779">
    <property type="entry name" value="WERNER HELICASE-INTERACTING PROTEIN 1 FAMILY MEMBER"/>
    <property type="match status" value="1"/>
</dbReference>
<dbReference type="Gene3D" id="1.10.3710.10">
    <property type="entry name" value="DNA polymerase III clamp loader subunits, C-terminal domain"/>
    <property type="match status" value="1"/>
</dbReference>
<comment type="caution">
    <text evidence="7">The sequence shown here is derived from an EMBL/GenBank/DDBJ whole genome shotgun (WGS) entry which is preliminary data.</text>
</comment>
<organism evidence="7 8">
    <name type="scientific">Flavobacterium flavipallidum</name>
    <dbReference type="NCBI Taxonomy" id="3139140"/>
    <lineage>
        <taxon>Bacteria</taxon>
        <taxon>Pseudomonadati</taxon>
        <taxon>Bacteroidota</taxon>
        <taxon>Flavobacteriia</taxon>
        <taxon>Flavobacteriales</taxon>
        <taxon>Flavobacteriaceae</taxon>
        <taxon>Flavobacterium</taxon>
    </lineage>
</organism>
<feature type="domain" description="AAA+ ATPase" evidence="6">
    <location>
        <begin position="38"/>
        <end position="156"/>
    </location>
</feature>
<dbReference type="InterPro" id="IPR032423">
    <property type="entry name" value="AAA_assoc_2"/>
</dbReference>
<dbReference type="Pfam" id="PF16193">
    <property type="entry name" value="AAA_assoc_2"/>
    <property type="match status" value="1"/>
</dbReference>
<evidence type="ECO:0000313" key="7">
    <source>
        <dbReference type="EMBL" id="MEL1240037.1"/>
    </source>
</evidence>
<keyword evidence="5" id="KW-0067">ATP-binding</keyword>
<dbReference type="Gene3D" id="1.10.8.60">
    <property type="match status" value="1"/>
</dbReference>
<dbReference type="SUPFAM" id="SSF52540">
    <property type="entry name" value="P-loop containing nucleoside triphosphate hydrolases"/>
    <property type="match status" value="1"/>
</dbReference>
<sequence length="425" mass="47489">MEAPLAERIRPQKLDEYISQLHLVGPNGSLTQQITKGIIPSLIFWGPPGTGKTTLAQIIAQESQRPFFVLSAINSGVKDIRDVIDKAKQCGGLFTAKNPILFIDEIHRFSKSQQDSLLAAVEKGWITLVGATTENPSFEVIPALLSRCQVYVLNAFTKSDLIALLERAMKTDTYLKDKKIQLKETEALLRLSGGDGRKLLNIFELIINASASDEIIITNDRVLELVQQNTVLYDKTGEQHYDIISAFIKSIRGSDPNGAVYWLARMIEGGEDVKFIARRLLISASEDIGNANPTALIMANNTFQAVTTIGYPESRILLSQCAIYLATSPKSNASYMAINTAQQIVKQTGDLSVPIHLRNAPTKLMKELGYGEEYKYSHDYANNFAEQEYLPEEIKNTAIYVPGNNSRENSTRDFLKNRWKDKYDY</sequence>
<dbReference type="Gene3D" id="3.40.50.300">
    <property type="entry name" value="P-loop containing nucleotide triphosphate hydrolases"/>
    <property type="match status" value="1"/>
</dbReference>
<reference evidence="7 8" key="1">
    <citation type="submission" date="2024-04" db="EMBL/GenBank/DDBJ databases">
        <title>Flavobacterium sp. DGU99 16S ribosomal RNA gene Genome sequencing and assembly.</title>
        <authorList>
            <person name="Park S."/>
        </authorList>
    </citation>
    <scope>NUCLEOTIDE SEQUENCE [LARGE SCALE GENOMIC DNA]</scope>
    <source>
        <strain evidence="7 8">DGU99</strain>
    </source>
</reference>
<dbReference type="InterPro" id="IPR021886">
    <property type="entry name" value="MgsA_C"/>
</dbReference>
<evidence type="ECO:0000256" key="1">
    <source>
        <dbReference type="ARBA" id="ARBA00002393"/>
    </source>
</evidence>
<dbReference type="CDD" id="cd00009">
    <property type="entry name" value="AAA"/>
    <property type="match status" value="1"/>
</dbReference>
<dbReference type="CDD" id="cd18139">
    <property type="entry name" value="HLD_clamp_RarA"/>
    <property type="match status" value="1"/>
</dbReference>
<proteinExistence type="inferred from homology"/>
<dbReference type="PANTHER" id="PTHR13779:SF7">
    <property type="entry name" value="ATPASE WRNIP1"/>
    <property type="match status" value="1"/>
</dbReference>
<dbReference type="InterPro" id="IPR051314">
    <property type="entry name" value="AAA_ATPase_RarA/MGS1/WRNIP1"/>
</dbReference>
<evidence type="ECO:0000256" key="5">
    <source>
        <dbReference type="ARBA" id="ARBA00022840"/>
    </source>
</evidence>
<comment type="function">
    <text evidence="1">DNA-dependent ATPase that plays important roles in cellular responses to stalled DNA replication processes.</text>
</comment>
<gene>
    <name evidence="7" type="ORF">AAEO59_03150</name>
</gene>
<dbReference type="Gene3D" id="1.20.272.10">
    <property type="match status" value="1"/>
</dbReference>
<dbReference type="InterPro" id="IPR008921">
    <property type="entry name" value="DNA_pol3_clamp-load_cplx_C"/>
</dbReference>
<dbReference type="InterPro" id="IPR027417">
    <property type="entry name" value="P-loop_NTPase"/>
</dbReference>
<comment type="similarity">
    <text evidence="2">Belongs to the AAA ATPase family. RarA/MGS1/WRNIP1 subfamily.</text>
</comment>
<keyword evidence="8" id="KW-1185">Reference proteome</keyword>
<keyword evidence="4" id="KW-0547">Nucleotide-binding</keyword>
<evidence type="ECO:0000259" key="6">
    <source>
        <dbReference type="SMART" id="SM00382"/>
    </source>
</evidence>
<evidence type="ECO:0000256" key="2">
    <source>
        <dbReference type="ARBA" id="ARBA00008959"/>
    </source>
</evidence>
<dbReference type="Pfam" id="PF00004">
    <property type="entry name" value="AAA"/>
    <property type="match status" value="1"/>
</dbReference>
<dbReference type="InterPro" id="IPR003959">
    <property type="entry name" value="ATPase_AAA_core"/>
</dbReference>
<evidence type="ECO:0000313" key="8">
    <source>
        <dbReference type="Proteomes" id="UP001398556"/>
    </source>
</evidence>
<name>A0ABU9HJZ7_9FLAO</name>
<evidence type="ECO:0000256" key="4">
    <source>
        <dbReference type="ARBA" id="ARBA00022741"/>
    </source>
</evidence>
<dbReference type="InterPro" id="IPR003593">
    <property type="entry name" value="AAA+_ATPase"/>
</dbReference>
<dbReference type="RefSeq" id="WP_341699301.1">
    <property type="nucleotide sequence ID" value="NZ_JBBYHU010000004.1"/>
</dbReference>
<evidence type="ECO:0000256" key="3">
    <source>
        <dbReference type="ARBA" id="ARBA00020776"/>
    </source>
</evidence>
<dbReference type="SMART" id="SM00382">
    <property type="entry name" value="AAA"/>
    <property type="match status" value="1"/>
</dbReference>
<accession>A0ABU9HJZ7</accession>
<dbReference type="SUPFAM" id="SSF48019">
    <property type="entry name" value="post-AAA+ oligomerization domain-like"/>
    <property type="match status" value="1"/>
</dbReference>
<dbReference type="Proteomes" id="UP001398556">
    <property type="component" value="Unassembled WGS sequence"/>
</dbReference>
<dbReference type="EMBL" id="JBBYHU010000004">
    <property type="protein sequence ID" value="MEL1240037.1"/>
    <property type="molecule type" value="Genomic_DNA"/>
</dbReference>
<dbReference type="Pfam" id="PF12002">
    <property type="entry name" value="MgsA_C"/>
    <property type="match status" value="1"/>
</dbReference>